<feature type="region of interest" description="Disordered" evidence="1">
    <location>
        <begin position="22"/>
        <end position="57"/>
    </location>
</feature>
<proteinExistence type="predicted"/>
<name>A0ABY3R4P2_9BRAD</name>
<feature type="compositionally biased region" description="Basic residues" evidence="1">
    <location>
        <begin position="134"/>
        <end position="154"/>
    </location>
</feature>
<keyword evidence="3" id="KW-1185">Reference proteome</keyword>
<accession>A0ABY3R4P2</accession>
<protein>
    <submittedName>
        <fullName evidence="2">Uncharacterized protein</fullName>
    </submittedName>
</protein>
<dbReference type="Proteomes" id="UP001431010">
    <property type="component" value="Chromosome"/>
</dbReference>
<evidence type="ECO:0000256" key="1">
    <source>
        <dbReference type="SAM" id="MobiDB-lite"/>
    </source>
</evidence>
<feature type="region of interest" description="Disordered" evidence="1">
    <location>
        <begin position="84"/>
        <end position="103"/>
    </location>
</feature>
<evidence type="ECO:0000313" key="2">
    <source>
        <dbReference type="EMBL" id="UFZ01713.1"/>
    </source>
</evidence>
<organism evidence="2 3">
    <name type="scientific">Bradyrhizobium ontarionense</name>
    <dbReference type="NCBI Taxonomy" id="2898149"/>
    <lineage>
        <taxon>Bacteria</taxon>
        <taxon>Pseudomonadati</taxon>
        <taxon>Pseudomonadota</taxon>
        <taxon>Alphaproteobacteria</taxon>
        <taxon>Hyphomicrobiales</taxon>
        <taxon>Nitrobacteraceae</taxon>
        <taxon>Bradyrhizobium</taxon>
    </lineage>
</organism>
<reference evidence="2" key="1">
    <citation type="journal article" date="2024" name="Antonie Van Leeuwenhoek">
        <title>Bradyrhizobium ontarionense sp. nov., a novel bacterial symbiont isolated from Aeschynomene indica (Indian jointvetch), harbours photosynthesis, nitrogen fixation and nitrous oxide (N2O) reductase genes.</title>
        <authorList>
            <person name="Bromfield E.S.P."/>
            <person name="Cloutier S."/>
        </authorList>
    </citation>
    <scope>NUCLEOTIDE SEQUENCE</scope>
    <source>
        <strain evidence="2">A19</strain>
    </source>
</reference>
<feature type="compositionally biased region" description="Basic and acidic residues" evidence="1">
    <location>
        <begin position="84"/>
        <end position="95"/>
    </location>
</feature>
<dbReference type="EMBL" id="CP088156">
    <property type="protein sequence ID" value="UFZ01713.1"/>
    <property type="molecule type" value="Genomic_DNA"/>
</dbReference>
<sequence length="154" mass="16932">MRKLLIAAGPSEEPFRLTLQSDEDASACEQRGRRTGTGMRAKRVGSRAHGSPRPFRWARPSRAMAAIVAGLKATLSALVPADSRHGLREHDDASRDVSSTPPRLRLVSDCGRALEAPAASPIVPSAMFQDAMTPRHHVRSPRTPGAKRRRLRWR</sequence>
<gene>
    <name evidence="2" type="ORF">LQG66_20550</name>
</gene>
<evidence type="ECO:0000313" key="3">
    <source>
        <dbReference type="Proteomes" id="UP001431010"/>
    </source>
</evidence>
<feature type="region of interest" description="Disordered" evidence="1">
    <location>
        <begin position="132"/>
        <end position="154"/>
    </location>
</feature>